<comment type="subcellular location">
    <subcellularLocation>
        <location evidence="1">Cytoplasm</location>
    </subcellularLocation>
</comment>
<evidence type="ECO:0000313" key="7">
    <source>
        <dbReference type="Proteomes" id="UP001219567"/>
    </source>
</evidence>
<dbReference type="GO" id="GO:0005094">
    <property type="term" value="F:Rho GDP-dissociation inhibitor activity"/>
    <property type="evidence" value="ECO:0007669"/>
    <property type="project" value="InterPro"/>
</dbReference>
<keyword evidence="7" id="KW-1185">Reference proteome</keyword>
<gene>
    <name evidence="6" type="primary">RDI1</name>
    <name evidence="6" type="ORF">MYAM1_000199</name>
</gene>
<evidence type="ECO:0000256" key="1">
    <source>
        <dbReference type="ARBA" id="ARBA00004496"/>
    </source>
</evidence>
<dbReference type="GO" id="GO:0007266">
    <property type="term" value="P:Rho protein signal transduction"/>
    <property type="evidence" value="ECO:0007669"/>
    <property type="project" value="InterPro"/>
</dbReference>
<sequence>MVNGDSAVQEDLNPTPTVGYQPGQKKSLQEYAALDAEDESLRRWKESLGIPSGSAAMDPNAPKLTIHTLALESVSLKDGSIVLRLDQPGDLERASKSPLQIPEGIEYAVSITFTYVLLTNKSVGREVLSGLKYLQVVRRAGVPVDRMEEMIGSYPPRAQPYEKRFAPSEAPSGMLARSGTNSVRTR</sequence>
<dbReference type="GO" id="GO:0005829">
    <property type="term" value="C:cytosol"/>
    <property type="evidence" value="ECO:0007669"/>
    <property type="project" value="TreeGrafter"/>
</dbReference>
<dbReference type="EMBL" id="CP119943">
    <property type="protein sequence ID" value="WFC97485.1"/>
    <property type="molecule type" value="Genomic_DNA"/>
</dbReference>
<evidence type="ECO:0000256" key="2">
    <source>
        <dbReference type="ARBA" id="ARBA00009758"/>
    </source>
</evidence>
<accession>A0AAJ5YNV4</accession>
<dbReference type="InterPro" id="IPR014756">
    <property type="entry name" value="Ig_E-set"/>
</dbReference>
<organism evidence="6 7">
    <name type="scientific">Malassezia yamatoensis</name>
    <dbReference type="NCBI Taxonomy" id="253288"/>
    <lineage>
        <taxon>Eukaryota</taxon>
        <taxon>Fungi</taxon>
        <taxon>Dikarya</taxon>
        <taxon>Basidiomycota</taxon>
        <taxon>Ustilaginomycotina</taxon>
        <taxon>Malasseziomycetes</taxon>
        <taxon>Malasseziales</taxon>
        <taxon>Malasseziaceae</taxon>
        <taxon>Malassezia</taxon>
    </lineage>
</organism>
<evidence type="ECO:0000256" key="5">
    <source>
        <dbReference type="SAM" id="MobiDB-lite"/>
    </source>
</evidence>
<name>A0AAJ5YNV4_9BASI</name>
<evidence type="ECO:0000256" key="3">
    <source>
        <dbReference type="ARBA" id="ARBA00022468"/>
    </source>
</evidence>
<dbReference type="PANTHER" id="PTHR10980:SF3">
    <property type="entry name" value="LD16419P"/>
    <property type="match status" value="1"/>
</dbReference>
<keyword evidence="3" id="KW-0343">GTPase activation</keyword>
<dbReference type="Proteomes" id="UP001219567">
    <property type="component" value="Chromosome 1"/>
</dbReference>
<dbReference type="AlphaFoldDB" id="A0AAJ5YNV4"/>
<feature type="region of interest" description="Disordered" evidence="5">
    <location>
        <begin position="164"/>
        <end position="186"/>
    </location>
</feature>
<protein>
    <submittedName>
        <fullName evidence="6">Rho GDP dissociation inhibitor</fullName>
    </submittedName>
</protein>
<keyword evidence="4" id="KW-0963">Cytoplasm</keyword>
<dbReference type="InterPro" id="IPR000406">
    <property type="entry name" value="Rho_GDI"/>
</dbReference>
<dbReference type="Gene3D" id="2.70.50.30">
    <property type="entry name" value="Coagulation Factor XIII, subunit A, domain 1"/>
    <property type="match status" value="1"/>
</dbReference>
<dbReference type="GO" id="GO:0005096">
    <property type="term" value="F:GTPase activator activity"/>
    <property type="evidence" value="ECO:0007669"/>
    <property type="project" value="UniProtKB-KW"/>
</dbReference>
<dbReference type="Pfam" id="PF02115">
    <property type="entry name" value="Rho_GDI"/>
    <property type="match status" value="1"/>
</dbReference>
<evidence type="ECO:0000313" key="6">
    <source>
        <dbReference type="EMBL" id="WFC97485.1"/>
    </source>
</evidence>
<proteinExistence type="inferred from homology"/>
<reference evidence="6 7" key="1">
    <citation type="submission" date="2023-03" db="EMBL/GenBank/DDBJ databases">
        <title>Mating type loci evolution in Malassezia.</title>
        <authorList>
            <person name="Coelho M.A."/>
        </authorList>
    </citation>
    <scope>NUCLEOTIDE SEQUENCE [LARGE SCALE GENOMIC DNA]</scope>
    <source>
        <strain evidence="6 7">CBS 9725</strain>
    </source>
</reference>
<dbReference type="FunFam" id="2.70.50.30:FF:000004">
    <property type="entry name" value="Rho GDP-dissociation inhibitor 1"/>
    <property type="match status" value="1"/>
</dbReference>
<dbReference type="SUPFAM" id="SSF81296">
    <property type="entry name" value="E set domains"/>
    <property type="match status" value="1"/>
</dbReference>
<comment type="similarity">
    <text evidence="2">Belongs to the Rho GDI family.</text>
</comment>
<dbReference type="PANTHER" id="PTHR10980">
    <property type="entry name" value="RHO GDP-DISSOCIATION INHIBITOR"/>
    <property type="match status" value="1"/>
</dbReference>
<dbReference type="GO" id="GO:0016020">
    <property type="term" value="C:membrane"/>
    <property type="evidence" value="ECO:0007669"/>
    <property type="project" value="TreeGrafter"/>
</dbReference>
<evidence type="ECO:0000256" key="4">
    <source>
        <dbReference type="ARBA" id="ARBA00022490"/>
    </source>
</evidence>
<feature type="region of interest" description="Disordered" evidence="5">
    <location>
        <begin position="1"/>
        <end position="26"/>
    </location>
</feature>
<dbReference type="InterPro" id="IPR024792">
    <property type="entry name" value="RhoGDI_dom_sf"/>
</dbReference>